<evidence type="ECO:0000259" key="9">
    <source>
        <dbReference type="PROSITE" id="PS52009"/>
    </source>
</evidence>
<comment type="catalytic activity">
    <reaction evidence="4">
        <text>3-O-(N-acetyl-beta-D-glucosaminyl)-L-seryl-[protein] + H2O = N-acetyl-D-glucosamine + L-seryl-[protein]</text>
        <dbReference type="Rhea" id="RHEA:48876"/>
        <dbReference type="Rhea" id="RHEA-COMP:9863"/>
        <dbReference type="Rhea" id="RHEA-COMP:12251"/>
        <dbReference type="ChEBI" id="CHEBI:15377"/>
        <dbReference type="ChEBI" id="CHEBI:29999"/>
        <dbReference type="ChEBI" id="CHEBI:90838"/>
        <dbReference type="ChEBI" id="CHEBI:506227"/>
        <dbReference type="EC" id="3.2.1.169"/>
    </reaction>
</comment>
<dbReference type="PANTHER" id="PTHR13170">
    <property type="entry name" value="O-GLCNACASE"/>
    <property type="match status" value="1"/>
</dbReference>
<keyword evidence="11" id="KW-1185">Reference proteome</keyword>
<feature type="region of interest" description="Disordered" evidence="8">
    <location>
        <begin position="281"/>
        <end position="321"/>
    </location>
</feature>
<dbReference type="CTD" id="10724"/>
<dbReference type="FunCoup" id="A0A7M7NVM5">
    <property type="interactions" value="1781"/>
</dbReference>
<dbReference type="GO" id="GO:0009100">
    <property type="term" value="P:glycoprotein metabolic process"/>
    <property type="evidence" value="ECO:0000318"/>
    <property type="project" value="GO_Central"/>
</dbReference>
<evidence type="ECO:0000313" key="10">
    <source>
        <dbReference type="EnsemblMetazoa" id="XP_030842096"/>
    </source>
</evidence>
<dbReference type="Pfam" id="PF07555">
    <property type="entry name" value="NAGidase"/>
    <property type="match status" value="1"/>
</dbReference>
<dbReference type="InterPro" id="IPR051822">
    <property type="entry name" value="Glycosyl_Hydrolase_84"/>
</dbReference>
<dbReference type="InterPro" id="IPR016181">
    <property type="entry name" value="Acyl_CoA_acyltransferase"/>
</dbReference>
<dbReference type="GO" id="GO:0015929">
    <property type="term" value="F:hexosaminidase activity"/>
    <property type="evidence" value="ECO:0000318"/>
    <property type="project" value="GO_Central"/>
</dbReference>
<accession>A0A7M7NVM5</accession>
<organism evidence="10 11">
    <name type="scientific">Strongylocentrotus purpuratus</name>
    <name type="common">Purple sea urchin</name>
    <dbReference type="NCBI Taxonomy" id="7668"/>
    <lineage>
        <taxon>Eukaryota</taxon>
        <taxon>Metazoa</taxon>
        <taxon>Echinodermata</taxon>
        <taxon>Eleutherozoa</taxon>
        <taxon>Echinozoa</taxon>
        <taxon>Echinoidea</taxon>
        <taxon>Euechinoidea</taxon>
        <taxon>Echinacea</taxon>
        <taxon>Camarodonta</taxon>
        <taxon>Echinidea</taxon>
        <taxon>Strongylocentrotidae</taxon>
        <taxon>Strongylocentrotus</taxon>
    </lineage>
</organism>
<dbReference type="PANTHER" id="PTHR13170:SF16">
    <property type="entry name" value="PROTEIN O-GLCNACASE"/>
    <property type="match status" value="1"/>
</dbReference>
<dbReference type="InterPro" id="IPR017853">
    <property type="entry name" value="GH"/>
</dbReference>
<dbReference type="Proteomes" id="UP000007110">
    <property type="component" value="Unassembled WGS sequence"/>
</dbReference>
<dbReference type="Gene3D" id="3.40.630.30">
    <property type="match status" value="1"/>
</dbReference>
<dbReference type="PROSITE" id="PS52009">
    <property type="entry name" value="GH84"/>
    <property type="match status" value="1"/>
</dbReference>
<dbReference type="InterPro" id="IPR011496">
    <property type="entry name" value="O-GlcNAcase_cat"/>
</dbReference>
<dbReference type="OMA" id="ICTRTYL"/>
<feature type="compositionally biased region" description="Basic and acidic residues" evidence="8">
    <location>
        <begin position="490"/>
        <end position="509"/>
    </location>
</feature>
<evidence type="ECO:0000256" key="4">
    <source>
        <dbReference type="ARBA" id="ARBA00050933"/>
    </source>
</evidence>
<keyword evidence="1" id="KW-0378">Hydrolase</keyword>
<feature type="region of interest" description="Disordered" evidence="8">
    <location>
        <begin position="470"/>
        <end position="556"/>
    </location>
</feature>
<keyword evidence="2" id="KW-0326">Glycosidase</keyword>
<name>A0A7M7NVM5_STRPU</name>
<dbReference type="EnsemblMetazoa" id="XM_030986236">
    <property type="protein sequence ID" value="XP_030842096"/>
    <property type="gene ID" value="LOC585537"/>
</dbReference>
<dbReference type="SUPFAM" id="SSF51445">
    <property type="entry name" value="(Trans)glycosidases"/>
    <property type="match status" value="1"/>
</dbReference>
<dbReference type="EC" id="3.2.1.169" evidence="6"/>
<dbReference type="InParanoid" id="A0A7M7NVM5"/>
<dbReference type="AlphaFoldDB" id="A0A7M7NVM5"/>
<reference evidence="11" key="1">
    <citation type="submission" date="2015-02" db="EMBL/GenBank/DDBJ databases">
        <title>Genome sequencing for Strongylocentrotus purpuratus.</title>
        <authorList>
            <person name="Murali S."/>
            <person name="Liu Y."/>
            <person name="Vee V."/>
            <person name="English A."/>
            <person name="Wang M."/>
            <person name="Skinner E."/>
            <person name="Han Y."/>
            <person name="Muzny D.M."/>
            <person name="Worley K.C."/>
            <person name="Gibbs R.A."/>
        </authorList>
    </citation>
    <scope>NUCLEOTIDE SEQUENCE</scope>
</reference>
<evidence type="ECO:0000256" key="1">
    <source>
        <dbReference type="ARBA" id="ARBA00022801"/>
    </source>
</evidence>
<comment type="catalytic activity">
    <reaction evidence="5">
        <text>3-O-(N-acetyl-beta-D-glucosaminyl)-L-threonyl-[protein] + H2O = L-threonyl-[protein] + N-acetyl-D-glucosamine</text>
        <dbReference type="Rhea" id="RHEA:48892"/>
        <dbReference type="Rhea" id="RHEA-COMP:11060"/>
        <dbReference type="Rhea" id="RHEA-COMP:12252"/>
        <dbReference type="ChEBI" id="CHEBI:15377"/>
        <dbReference type="ChEBI" id="CHEBI:30013"/>
        <dbReference type="ChEBI" id="CHEBI:90840"/>
        <dbReference type="ChEBI" id="CHEBI:506227"/>
        <dbReference type="EC" id="3.2.1.169"/>
    </reaction>
</comment>
<dbReference type="RefSeq" id="XP_030842096.1">
    <property type="nucleotide sequence ID" value="XM_030986236.1"/>
</dbReference>
<proteinExistence type="predicted"/>
<evidence type="ECO:0000313" key="11">
    <source>
        <dbReference type="Proteomes" id="UP000007110"/>
    </source>
</evidence>
<sequence>MFASDFLCGAVEGFYGRPWTPEQRRSLFSLMQRLGLNTYMYAPKDDCKHRAFWRDLYSVEEAEHLTSLISAAKDHDILFVYALSPGLDITFSNAKEVTCLNRKLEQVSQFGCEAFALLFDDIDTEMCVADTEVFQSFAQAQVSVTNEAFQYLGQPKFLFCPTEYCATRAQPSVKSSEYLQTIGSKLLPDIMVMWTGGKVVSKFITIESIKELSSVIKRKPVIWDNIHANDYDQQRMYIGPYKGRSTELKPYTSGVLTNPNCEYYLNHIALHTLATWNKAAGTGDGKKDEPPGDMTEEATISADEQLETEGKTEPGPRRLRINHGNYDPDLALKLAIADWIPMFHQLKVAGVKKVPVIPPIAPIPLPVPVLPVVAPPIQSVNTCMSVTPTTNTSFPASLEVIPQVAAEILKKREALDPLGIENYIPPSNIVNSLISQPPPPGIEDTLEPMECNGDNSQPTVLRTNEAVAPIIPTKGSSSMPTNTTTSSKVTDIDMHEVDIADKQEVDIADKPPIPKAAEGPVASDSSPDGTADCEMQVDSSTDHPVGGDNRERKTPLREKITEEDLNLMCELFYLPYEHGPIATQNLEEIHWLRNNAYVVRAGKGPVKGSEEKAAEWEERATRFLKFCKDVKQLMTRLLHTPNRSLLYDIYPYMWDMEIAVSMIGSFIKWLAVGLLPETSCGCMDVFYSWCTTNHKQAFLSGDNEPWMFRGGLTGEFHRMLTLESAADLLVRQQPRQVCSRVFTIRPFLPKDEEAVYKMCSLKYSDDKADMKSFDDYPRLLTDKYLGLFVTLSPEYCFVLEESECIVGYVLAALDIKDFCTKVEAAWKPELQAKYPLPSADKKLTPAEELIKSIHDKEPEVPATMSTRLPSPIIVDILPSVEDPEVIKNLLACVLAALKSNGSSGVHAVLREGNEPQRQFYAKLGLFQIPEQDQYMDGMVIVGRAI</sequence>
<dbReference type="KEGG" id="spu:585537"/>
<evidence type="ECO:0000256" key="2">
    <source>
        <dbReference type="ARBA" id="ARBA00023295"/>
    </source>
</evidence>
<dbReference type="Gene3D" id="1.20.58.240">
    <property type="entry name" value="STAT, domain 1"/>
    <property type="match status" value="1"/>
</dbReference>
<evidence type="ECO:0000256" key="8">
    <source>
        <dbReference type="SAM" id="MobiDB-lite"/>
    </source>
</evidence>
<evidence type="ECO:0000256" key="5">
    <source>
        <dbReference type="ARBA" id="ARBA00052136"/>
    </source>
</evidence>
<dbReference type="OrthoDB" id="9975416at2759"/>
<protein>
    <recommendedName>
        <fullName evidence="6">protein O-GlcNAcase</fullName>
        <ecNumber evidence="6">3.2.1.169</ecNumber>
    </recommendedName>
    <alternativeName>
        <fullName evidence="3">Beta-N-acetylhexosaminidase</fullName>
    </alternativeName>
    <alternativeName>
        <fullName evidence="7">Beta-hexosaminidase</fullName>
    </alternativeName>
</protein>
<dbReference type="GO" id="GO:0102571">
    <property type="term" value="F:[protein]-3-O-(N-acetyl-D-glucosaminyl)-L-serine/L-threonine O-N-acetyl-alpha-D-glucosaminase activity"/>
    <property type="evidence" value="ECO:0000318"/>
    <property type="project" value="GO_Central"/>
</dbReference>
<dbReference type="Gene3D" id="3.20.20.80">
    <property type="entry name" value="Glycosidases"/>
    <property type="match status" value="1"/>
</dbReference>
<evidence type="ECO:0000256" key="7">
    <source>
        <dbReference type="ARBA" id="ARBA00076634"/>
    </source>
</evidence>
<dbReference type="FunFam" id="3.20.20.80:FF:000009">
    <property type="entry name" value="O-GlcNAcase BT_4395"/>
    <property type="match status" value="1"/>
</dbReference>
<dbReference type="FunFam" id="1.20.58.240:FF:000003">
    <property type="entry name" value="Si:dkey-183c6.8"/>
    <property type="match status" value="1"/>
</dbReference>
<dbReference type="GeneID" id="585537"/>
<feature type="domain" description="GH84" evidence="9">
    <location>
        <begin position="6"/>
        <end position="281"/>
    </location>
</feature>
<evidence type="ECO:0000256" key="6">
    <source>
        <dbReference type="ARBA" id="ARBA00066938"/>
    </source>
</evidence>
<dbReference type="SUPFAM" id="SSF55729">
    <property type="entry name" value="Acyl-CoA N-acyltransferases (Nat)"/>
    <property type="match status" value="1"/>
</dbReference>
<reference evidence="10" key="2">
    <citation type="submission" date="2021-01" db="UniProtKB">
        <authorList>
            <consortium name="EnsemblMetazoa"/>
        </authorList>
    </citation>
    <scope>IDENTIFICATION</scope>
</reference>
<evidence type="ECO:0000256" key="3">
    <source>
        <dbReference type="ARBA" id="ARBA00030512"/>
    </source>
</evidence>
<feature type="compositionally biased region" description="Low complexity" evidence="8">
    <location>
        <begin position="476"/>
        <end position="487"/>
    </location>
</feature>